<sequence length="476" mass="52575">MPPLREKNRLWASIAPPSNASQPPCSSQSLVPTDRHSTSLRLLFKDTERLLQDFSSQHEKLLAGTSDALKSMTGLDEALLSSRQEAVAEIKNIASLQHLSLREQLNEIGSAVTGLSEGCGKIKETLNGLDEVLGRRIADTLEVFHKRLDDMGEKQEFILETVKDIKHQLDSEVLPALPKLDDLPSLLDGIFEKRDEAAQTTRNDLMSKLDELRALVRPSQRLPIPLVSESVSSSLPFNAQSASPTPVSVRNRVPYTQDCSSPSSSPTRVLPSLSSSPISCHPRGKVSEINALRDTLSHLTVASRSPPESRRPRAVSHRSERPIPPAPKDGFTEALSQLYTAPTSRELLSSLPSLSSFPWSSSQLAPSLSSSSSLPSTDSQISSLEDSPPSSYLRDRGDMPNVRVPQRRKLNLPNTHMQTSPKTFKINQHQDLQKDRDSAGPGLDYIRGSSETRMLLVDPEEEIDFDWGDDNDMEWD</sequence>
<feature type="region of interest" description="Disordered" evidence="1">
    <location>
        <begin position="298"/>
        <end position="331"/>
    </location>
</feature>
<organism evidence="2 3">
    <name type="scientific">Dacryopinax primogenitus (strain DJM 731)</name>
    <name type="common">Brown rot fungus</name>
    <dbReference type="NCBI Taxonomy" id="1858805"/>
    <lineage>
        <taxon>Eukaryota</taxon>
        <taxon>Fungi</taxon>
        <taxon>Dikarya</taxon>
        <taxon>Basidiomycota</taxon>
        <taxon>Agaricomycotina</taxon>
        <taxon>Dacrymycetes</taxon>
        <taxon>Dacrymycetales</taxon>
        <taxon>Dacrymycetaceae</taxon>
        <taxon>Dacryopinax</taxon>
    </lineage>
</organism>
<dbReference type="OrthoDB" id="3349684at2759"/>
<feature type="region of interest" description="Disordered" evidence="1">
    <location>
        <begin position="365"/>
        <end position="446"/>
    </location>
</feature>
<feature type="compositionally biased region" description="Polar residues" evidence="1">
    <location>
        <begin position="237"/>
        <end position="248"/>
    </location>
</feature>
<reference evidence="2 3" key="1">
    <citation type="journal article" date="2012" name="Science">
        <title>The Paleozoic origin of enzymatic lignin decomposition reconstructed from 31 fungal genomes.</title>
        <authorList>
            <person name="Floudas D."/>
            <person name="Binder M."/>
            <person name="Riley R."/>
            <person name="Barry K."/>
            <person name="Blanchette R.A."/>
            <person name="Henrissat B."/>
            <person name="Martinez A.T."/>
            <person name="Otillar R."/>
            <person name="Spatafora J.W."/>
            <person name="Yadav J.S."/>
            <person name="Aerts A."/>
            <person name="Benoit I."/>
            <person name="Boyd A."/>
            <person name="Carlson A."/>
            <person name="Copeland A."/>
            <person name="Coutinho P.M."/>
            <person name="de Vries R.P."/>
            <person name="Ferreira P."/>
            <person name="Findley K."/>
            <person name="Foster B."/>
            <person name="Gaskell J."/>
            <person name="Glotzer D."/>
            <person name="Gorecki P."/>
            <person name="Heitman J."/>
            <person name="Hesse C."/>
            <person name="Hori C."/>
            <person name="Igarashi K."/>
            <person name="Jurgens J.A."/>
            <person name="Kallen N."/>
            <person name="Kersten P."/>
            <person name="Kohler A."/>
            <person name="Kuees U."/>
            <person name="Kumar T.K.A."/>
            <person name="Kuo A."/>
            <person name="LaButti K."/>
            <person name="Larrondo L.F."/>
            <person name="Lindquist E."/>
            <person name="Ling A."/>
            <person name="Lombard V."/>
            <person name="Lucas S."/>
            <person name="Lundell T."/>
            <person name="Martin R."/>
            <person name="McLaughlin D.J."/>
            <person name="Morgenstern I."/>
            <person name="Morin E."/>
            <person name="Murat C."/>
            <person name="Nagy L.G."/>
            <person name="Nolan M."/>
            <person name="Ohm R.A."/>
            <person name="Patyshakuliyeva A."/>
            <person name="Rokas A."/>
            <person name="Ruiz-Duenas F.J."/>
            <person name="Sabat G."/>
            <person name="Salamov A."/>
            <person name="Samejima M."/>
            <person name="Schmutz J."/>
            <person name="Slot J.C."/>
            <person name="St John F."/>
            <person name="Stenlid J."/>
            <person name="Sun H."/>
            <person name="Sun S."/>
            <person name="Syed K."/>
            <person name="Tsang A."/>
            <person name="Wiebenga A."/>
            <person name="Young D."/>
            <person name="Pisabarro A."/>
            <person name="Eastwood D.C."/>
            <person name="Martin F."/>
            <person name="Cullen D."/>
            <person name="Grigoriev I.V."/>
            <person name="Hibbett D.S."/>
        </authorList>
    </citation>
    <scope>NUCLEOTIDE SEQUENCE [LARGE SCALE GENOMIC DNA]</scope>
    <source>
        <strain evidence="2 3">DJM-731 SS1</strain>
    </source>
</reference>
<gene>
    <name evidence="2" type="ORF">DACRYDRAFT_104783</name>
</gene>
<accession>M5G803</accession>
<dbReference type="Proteomes" id="UP000030653">
    <property type="component" value="Unassembled WGS sequence"/>
</dbReference>
<name>M5G803_DACPD</name>
<evidence type="ECO:0000313" key="3">
    <source>
        <dbReference type="Proteomes" id="UP000030653"/>
    </source>
</evidence>
<feature type="compositionally biased region" description="Polar residues" evidence="1">
    <location>
        <begin position="412"/>
        <end position="430"/>
    </location>
</feature>
<dbReference type="AlphaFoldDB" id="M5G803"/>
<evidence type="ECO:0000313" key="2">
    <source>
        <dbReference type="EMBL" id="EJU04889.1"/>
    </source>
</evidence>
<protein>
    <submittedName>
        <fullName evidence="2">Uncharacterized protein</fullName>
    </submittedName>
</protein>
<feature type="compositionally biased region" description="Basic and acidic residues" evidence="1">
    <location>
        <begin position="307"/>
        <end position="321"/>
    </location>
</feature>
<dbReference type="EMBL" id="JH795857">
    <property type="protein sequence ID" value="EJU04889.1"/>
    <property type="molecule type" value="Genomic_DNA"/>
</dbReference>
<feature type="compositionally biased region" description="Polar residues" evidence="1">
    <location>
        <begin position="257"/>
        <end position="278"/>
    </location>
</feature>
<proteinExistence type="predicted"/>
<feature type="region of interest" description="Disordered" evidence="1">
    <location>
        <begin position="13"/>
        <end position="34"/>
    </location>
</feature>
<feature type="compositionally biased region" description="Polar residues" evidence="1">
    <location>
        <begin position="16"/>
        <end position="31"/>
    </location>
</feature>
<feature type="compositionally biased region" description="Low complexity" evidence="1">
    <location>
        <begin position="365"/>
        <end position="384"/>
    </location>
</feature>
<keyword evidence="3" id="KW-1185">Reference proteome</keyword>
<evidence type="ECO:0000256" key="1">
    <source>
        <dbReference type="SAM" id="MobiDB-lite"/>
    </source>
</evidence>
<feature type="region of interest" description="Disordered" evidence="1">
    <location>
        <begin position="233"/>
        <end position="283"/>
    </location>
</feature>
<dbReference type="HOGENOM" id="CLU_573656_0_0_1"/>
<dbReference type="GeneID" id="63683038"/>
<dbReference type="RefSeq" id="XP_040631783.1">
    <property type="nucleotide sequence ID" value="XM_040767976.1"/>
</dbReference>
<dbReference type="OMA" id="EMSDANH"/>